<reference evidence="8 9" key="1">
    <citation type="submission" date="2018-02" db="EMBL/GenBank/DDBJ databases">
        <title>The complete genome of two Bacillus pumilus strains from Cuatro Cienegas, Coahuila, Mexico.</title>
        <authorList>
            <person name="Zarza E."/>
            <person name="Alcaraz L.D."/>
            <person name="Aguilar-Salinas B."/>
            <person name="Islas A."/>
            <person name="Olmedo-Alvarez G."/>
        </authorList>
    </citation>
    <scope>NUCLEOTIDE SEQUENCE [LARGE SCALE GENOMIC DNA]</scope>
    <source>
        <strain evidence="8 9">145</strain>
    </source>
</reference>
<dbReference type="Pfam" id="PF01497">
    <property type="entry name" value="Peripla_BP_2"/>
    <property type="match status" value="1"/>
</dbReference>
<keyword evidence="4" id="KW-0732">Signal</keyword>
<dbReference type="InterPro" id="IPR051313">
    <property type="entry name" value="Bact_iron-sidero_bind"/>
</dbReference>
<evidence type="ECO:0000256" key="4">
    <source>
        <dbReference type="ARBA" id="ARBA00022729"/>
    </source>
</evidence>
<dbReference type="PANTHER" id="PTHR30532">
    <property type="entry name" value="IRON III DICITRATE-BINDING PERIPLASMIC PROTEIN"/>
    <property type="match status" value="1"/>
</dbReference>
<dbReference type="PROSITE" id="PS50983">
    <property type="entry name" value="FE_B12_PBP"/>
    <property type="match status" value="1"/>
</dbReference>
<keyword evidence="6" id="KW-0449">Lipoprotein</keyword>
<comment type="subcellular location">
    <subcellularLocation>
        <location evidence="1">Cell membrane</location>
        <topology evidence="1">Lipid-anchor</topology>
    </subcellularLocation>
</comment>
<sequence>MKKTYWICAVILILVLSACGKKEEDKTAETKQQTKTIETVKGKIDIPANPKRILIDGYLGSAIALDVHPVGATTQDLKNVHLKDKIKGIEDISDERSAEKVLSLKPDLIITAVQDEKVYDVYKKIAPTLVYPYNSFKDAHEEITALAKVLNKEEEGKTFLASFDRRIEAARKKVNSALKKNETVSIMGAFKNDVYVYGNGIYRGGQALYQQLKMNPPKEVEDTILNSKTGYEVLSYETLPKYAGDYIFIDESNGGTFDKNNSIWKSLKAVKKEQTYQLDAEFFWPYDPIAVANQAEKFADILTELSER</sequence>
<dbReference type="EMBL" id="CP027116">
    <property type="protein sequence ID" value="AVM23040.1"/>
    <property type="molecule type" value="Genomic_DNA"/>
</dbReference>
<gene>
    <name evidence="8" type="ORF">C5695_03995</name>
</gene>
<dbReference type="InterPro" id="IPR002491">
    <property type="entry name" value="ABC_transptr_periplasmic_BD"/>
</dbReference>
<keyword evidence="5" id="KW-0564">Palmitate</keyword>
<evidence type="ECO:0000256" key="5">
    <source>
        <dbReference type="ARBA" id="ARBA00023139"/>
    </source>
</evidence>
<dbReference type="Gene3D" id="3.40.50.1980">
    <property type="entry name" value="Nitrogenase molybdenum iron protein domain"/>
    <property type="match status" value="2"/>
</dbReference>
<protein>
    <submittedName>
        <fullName evidence="8">ABC transporter substrate-binding protein</fullName>
    </submittedName>
</protein>
<evidence type="ECO:0000256" key="2">
    <source>
        <dbReference type="ARBA" id="ARBA00008814"/>
    </source>
</evidence>
<name>A0AAD0MKX8_BACPU</name>
<proteinExistence type="inferred from homology"/>
<dbReference type="GO" id="GO:0030288">
    <property type="term" value="C:outer membrane-bounded periplasmic space"/>
    <property type="evidence" value="ECO:0007669"/>
    <property type="project" value="TreeGrafter"/>
</dbReference>
<dbReference type="PROSITE" id="PS51257">
    <property type="entry name" value="PROKAR_LIPOPROTEIN"/>
    <property type="match status" value="1"/>
</dbReference>
<evidence type="ECO:0000313" key="8">
    <source>
        <dbReference type="EMBL" id="AVM23040.1"/>
    </source>
</evidence>
<dbReference type="Proteomes" id="UP000264960">
    <property type="component" value="Chromosome"/>
</dbReference>
<evidence type="ECO:0000256" key="1">
    <source>
        <dbReference type="ARBA" id="ARBA00004193"/>
    </source>
</evidence>
<evidence type="ECO:0000259" key="7">
    <source>
        <dbReference type="PROSITE" id="PS50983"/>
    </source>
</evidence>
<evidence type="ECO:0000313" key="9">
    <source>
        <dbReference type="Proteomes" id="UP000264960"/>
    </source>
</evidence>
<accession>A0AAD0MKX8</accession>
<dbReference type="SUPFAM" id="SSF53807">
    <property type="entry name" value="Helical backbone' metal receptor"/>
    <property type="match status" value="1"/>
</dbReference>
<dbReference type="AlphaFoldDB" id="A0AAD0MKX8"/>
<dbReference type="PANTHER" id="PTHR30532:SF26">
    <property type="entry name" value="IRON(3+)-HYDROXAMATE-BINDING PROTEIN FHUD"/>
    <property type="match status" value="1"/>
</dbReference>
<organism evidence="8 9">
    <name type="scientific">Bacillus pumilus</name>
    <name type="common">Bacillus mesentericus</name>
    <dbReference type="NCBI Taxonomy" id="1408"/>
    <lineage>
        <taxon>Bacteria</taxon>
        <taxon>Bacillati</taxon>
        <taxon>Bacillota</taxon>
        <taxon>Bacilli</taxon>
        <taxon>Bacillales</taxon>
        <taxon>Bacillaceae</taxon>
        <taxon>Bacillus</taxon>
    </lineage>
</organism>
<keyword evidence="3" id="KW-0813">Transport</keyword>
<dbReference type="GO" id="GO:0005886">
    <property type="term" value="C:plasma membrane"/>
    <property type="evidence" value="ECO:0007669"/>
    <property type="project" value="UniProtKB-SubCell"/>
</dbReference>
<evidence type="ECO:0000256" key="6">
    <source>
        <dbReference type="ARBA" id="ARBA00023288"/>
    </source>
</evidence>
<evidence type="ECO:0000256" key="3">
    <source>
        <dbReference type="ARBA" id="ARBA00022448"/>
    </source>
</evidence>
<dbReference type="RefSeq" id="WP_117729408.1">
    <property type="nucleotide sequence ID" value="NZ_CP027116.1"/>
</dbReference>
<dbReference type="GO" id="GO:1901678">
    <property type="term" value="P:iron coordination entity transport"/>
    <property type="evidence" value="ECO:0007669"/>
    <property type="project" value="UniProtKB-ARBA"/>
</dbReference>
<comment type="similarity">
    <text evidence="2">Belongs to the bacterial solute-binding protein 8 family.</text>
</comment>
<feature type="domain" description="Fe/B12 periplasmic-binding" evidence="7">
    <location>
        <begin position="52"/>
        <end position="306"/>
    </location>
</feature>